<evidence type="ECO:0000256" key="3">
    <source>
        <dbReference type="SAM" id="MobiDB-lite"/>
    </source>
</evidence>
<dbReference type="Gene3D" id="1.10.357.10">
    <property type="entry name" value="Tetracycline Repressor, domain 2"/>
    <property type="match status" value="1"/>
</dbReference>
<feature type="region of interest" description="Disordered" evidence="3">
    <location>
        <begin position="78"/>
        <end position="97"/>
    </location>
</feature>
<keyword evidence="2" id="KW-0804">Transcription</keyword>
<sequence length="106" mass="11868">MAHEHVHWGLSYPNRFGSIFGRWERYDEDLAHTANKTLRLFIESIAVLRRSGAIKPGDDERTAAMFMALMHGSIGMALSGHRSEDGKGQSDPQGLIDDLIEMLQSN</sequence>
<dbReference type="AlphaFoldDB" id="A0A4R3Q2U5"/>
<protein>
    <recommendedName>
        <fullName evidence="4">HTH-type transcriptional regulator MT1864/Rv1816-like C-terminal domain-containing protein</fullName>
    </recommendedName>
</protein>
<evidence type="ECO:0000313" key="5">
    <source>
        <dbReference type="EMBL" id="TCU14979.1"/>
    </source>
</evidence>
<reference evidence="7 8" key="1">
    <citation type="submission" date="2019-03" db="EMBL/GenBank/DDBJ databases">
        <title>Genomic Encyclopedia of Type Strains, Phase IV (KMG-V): Genome sequencing to study the core and pangenomes of soil and plant-associated prokaryotes.</title>
        <authorList>
            <person name="Whitman W."/>
        </authorList>
    </citation>
    <scope>NUCLEOTIDE SEQUENCE [LARGE SCALE GENOMIC DNA]</scope>
    <source>
        <strain evidence="5 8">Gr42</strain>
        <strain evidence="6 7">IE4868</strain>
    </source>
</reference>
<proteinExistence type="predicted"/>
<name>A0A4R3Q2U5_9HYPH</name>
<dbReference type="Proteomes" id="UP000295507">
    <property type="component" value="Unassembled WGS sequence"/>
</dbReference>
<dbReference type="Proteomes" id="UP000295547">
    <property type="component" value="Unassembled WGS sequence"/>
</dbReference>
<keyword evidence="1" id="KW-0805">Transcription regulation</keyword>
<feature type="domain" description="HTH-type transcriptional regulator MT1864/Rv1816-like C-terminal" evidence="4">
    <location>
        <begin position="1"/>
        <end position="102"/>
    </location>
</feature>
<evidence type="ECO:0000313" key="6">
    <source>
        <dbReference type="EMBL" id="TCU31350.1"/>
    </source>
</evidence>
<gene>
    <name evidence="6" type="ORF">EV129_1299</name>
    <name evidence="5" type="ORF">EV130_12326</name>
</gene>
<evidence type="ECO:0000313" key="8">
    <source>
        <dbReference type="Proteomes" id="UP000295547"/>
    </source>
</evidence>
<evidence type="ECO:0000313" key="7">
    <source>
        <dbReference type="Proteomes" id="UP000295507"/>
    </source>
</evidence>
<dbReference type="Pfam" id="PF13305">
    <property type="entry name" value="TetR_C_33"/>
    <property type="match status" value="1"/>
</dbReference>
<organism evidence="5 8">
    <name type="scientific">Rhizobium azibense</name>
    <dbReference type="NCBI Taxonomy" id="1136135"/>
    <lineage>
        <taxon>Bacteria</taxon>
        <taxon>Pseudomonadati</taxon>
        <taxon>Pseudomonadota</taxon>
        <taxon>Alphaproteobacteria</taxon>
        <taxon>Hyphomicrobiales</taxon>
        <taxon>Rhizobiaceae</taxon>
        <taxon>Rhizobium/Agrobacterium group</taxon>
        <taxon>Rhizobium</taxon>
    </lineage>
</organism>
<evidence type="ECO:0000259" key="4">
    <source>
        <dbReference type="Pfam" id="PF13305"/>
    </source>
</evidence>
<accession>A0A4R3Q2U5</accession>
<dbReference type="EMBL" id="SMBK01000029">
    <property type="protein sequence ID" value="TCU31350.1"/>
    <property type="molecule type" value="Genomic_DNA"/>
</dbReference>
<evidence type="ECO:0000256" key="1">
    <source>
        <dbReference type="ARBA" id="ARBA00023015"/>
    </source>
</evidence>
<dbReference type="InterPro" id="IPR036271">
    <property type="entry name" value="Tet_transcr_reg_TetR-rel_C_sf"/>
</dbReference>
<keyword evidence="8" id="KW-1185">Reference proteome</keyword>
<evidence type="ECO:0000256" key="2">
    <source>
        <dbReference type="ARBA" id="ARBA00023163"/>
    </source>
</evidence>
<comment type="caution">
    <text evidence="5">The sequence shown here is derived from an EMBL/GenBank/DDBJ whole genome shotgun (WGS) entry which is preliminary data.</text>
</comment>
<dbReference type="SUPFAM" id="SSF48498">
    <property type="entry name" value="Tetracyclin repressor-like, C-terminal domain"/>
    <property type="match status" value="1"/>
</dbReference>
<dbReference type="InterPro" id="IPR025996">
    <property type="entry name" value="MT1864/Rv1816-like_C"/>
</dbReference>
<dbReference type="EMBL" id="SMBJ01000023">
    <property type="protein sequence ID" value="TCU14979.1"/>
    <property type="molecule type" value="Genomic_DNA"/>
</dbReference>
<dbReference type="RefSeq" id="WP_425375578.1">
    <property type="nucleotide sequence ID" value="NZ_SMBJ01000023.1"/>
</dbReference>